<name>A0A1M6ZCA2_9BACT</name>
<sequence>MDHGFGRYMNHNLAEYHIPVMADIDTIDVVLVEEEDDIVNPLGVKGIGEIGFLGVAAAVANAVFHATGKRVRDLPVSLDKLL</sequence>
<dbReference type="AlphaFoldDB" id="A0A1M6ZCA2"/>
<proteinExistence type="predicted"/>
<reference evidence="2" key="1">
    <citation type="submission" date="2016-11" db="EMBL/GenBank/DDBJ databases">
        <authorList>
            <person name="Varghese N."/>
            <person name="Submissions S."/>
        </authorList>
    </citation>
    <scope>NUCLEOTIDE SEQUENCE [LARGE SCALE GENOMIC DNA]</scope>
    <source>
        <strain evidence="2">DSM 18569</strain>
    </source>
</reference>
<dbReference type="SUPFAM" id="SSF56003">
    <property type="entry name" value="Molybdenum cofactor-binding domain"/>
    <property type="match status" value="1"/>
</dbReference>
<dbReference type="Proteomes" id="UP000183947">
    <property type="component" value="Unassembled WGS sequence"/>
</dbReference>
<dbReference type="PANTHER" id="PTHR47495:SF2">
    <property type="entry name" value="ALDEHYDE DEHYDROGENASE"/>
    <property type="match status" value="1"/>
</dbReference>
<dbReference type="PANTHER" id="PTHR47495">
    <property type="entry name" value="ALDEHYDE DEHYDROGENASE"/>
    <property type="match status" value="1"/>
</dbReference>
<accession>A0A1M6ZCA2</accession>
<dbReference type="Gene3D" id="3.30.365.10">
    <property type="entry name" value="Aldehyde oxidase/xanthine dehydrogenase, molybdopterin binding domain"/>
    <property type="match status" value="1"/>
</dbReference>
<keyword evidence="2" id="KW-1185">Reference proteome</keyword>
<dbReference type="EMBL" id="FRAS01000012">
    <property type="protein sequence ID" value="SHL27984.1"/>
    <property type="molecule type" value="Genomic_DNA"/>
</dbReference>
<gene>
    <name evidence="1" type="ORF">SAMN02746009_02487</name>
</gene>
<dbReference type="InterPro" id="IPR037165">
    <property type="entry name" value="AldOxase/xan_DH_Mopterin-bd_sf"/>
</dbReference>
<protein>
    <submittedName>
        <fullName evidence="1">Xanthine dehydrogenase YagR molybdenum-binding subunit</fullName>
    </submittedName>
</protein>
<dbReference type="STRING" id="1121959.SAMN02746009_02487"/>
<dbReference type="InterPro" id="IPR052516">
    <property type="entry name" value="N-heterocyclic_Hydroxylase"/>
</dbReference>
<organism evidence="1 2">
    <name type="scientific">Hymenobacter psychrotolerans DSM 18569</name>
    <dbReference type="NCBI Taxonomy" id="1121959"/>
    <lineage>
        <taxon>Bacteria</taxon>
        <taxon>Pseudomonadati</taxon>
        <taxon>Bacteroidota</taxon>
        <taxon>Cytophagia</taxon>
        <taxon>Cytophagales</taxon>
        <taxon>Hymenobacteraceae</taxon>
        <taxon>Hymenobacter</taxon>
    </lineage>
</organism>
<dbReference type="GO" id="GO:0016491">
    <property type="term" value="F:oxidoreductase activity"/>
    <property type="evidence" value="ECO:0007669"/>
    <property type="project" value="InterPro"/>
</dbReference>
<evidence type="ECO:0000313" key="1">
    <source>
        <dbReference type="EMBL" id="SHL27984.1"/>
    </source>
</evidence>
<evidence type="ECO:0000313" key="2">
    <source>
        <dbReference type="Proteomes" id="UP000183947"/>
    </source>
</evidence>